<dbReference type="SMART" id="SM00671">
    <property type="entry name" value="SEL1"/>
    <property type="match status" value="21"/>
</dbReference>
<dbReference type="OrthoDB" id="272077at2759"/>
<feature type="transmembrane region" description="Helical" evidence="3">
    <location>
        <begin position="1034"/>
        <end position="1056"/>
    </location>
</feature>
<dbReference type="Gene3D" id="1.25.40.10">
    <property type="entry name" value="Tetratricopeptide repeat domain"/>
    <property type="match status" value="6"/>
</dbReference>
<comment type="caution">
    <text evidence="4">The sequence shown here is derived from an EMBL/GenBank/DDBJ whole genome shotgun (WGS) entry which is preliminary data.</text>
</comment>
<keyword evidence="3" id="KW-0472">Membrane</keyword>
<keyword evidence="3" id="KW-1133">Transmembrane helix</keyword>
<accession>A0A1J4JDB7</accession>
<comment type="similarity">
    <text evidence="1">Belongs to the sel-1 family.</text>
</comment>
<feature type="compositionally biased region" description="Polar residues" evidence="2">
    <location>
        <begin position="17"/>
        <end position="54"/>
    </location>
</feature>
<dbReference type="GeneID" id="94825282"/>
<evidence type="ECO:0000256" key="2">
    <source>
        <dbReference type="SAM" id="MobiDB-lite"/>
    </source>
</evidence>
<dbReference type="InterPro" id="IPR050767">
    <property type="entry name" value="Sel1_AlgK"/>
</dbReference>
<dbReference type="AlphaFoldDB" id="A0A1J4JDB7"/>
<feature type="region of interest" description="Disordered" evidence="2">
    <location>
        <begin position="1"/>
        <end position="74"/>
    </location>
</feature>
<dbReference type="EMBL" id="MLAK01001259">
    <property type="protein sequence ID" value="OHS95268.1"/>
    <property type="molecule type" value="Genomic_DNA"/>
</dbReference>
<dbReference type="Pfam" id="PF08238">
    <property type="entry name" value="Sel1"/>
    <property type="match status" value="17"/>
</dbReference>
<dbReference type="PANTHER" id="PTHR11102">
    <property type="entry name" value="SEL-1-LIKE PROTEIN"/>
    <property type="match status" value="1"/>
</dbReference>
<evidence type="ECO:0000313" key="5">
    <source>
        <dbReference type="Proteomes" id="UP000179807"/>
    </source>
</evidence>
<evidence type="ECO:0000313" key="4">
    <source>
        <dbReference type="EMBL" id="OHS95268.1"/>
    </source>
</evidence>
<organism evidence="4 5">
    <name type="scientific">Tritrichomonas foetus</name>
    <dbReference type="NCBI Taxonomy" id="1144522"/>
    <lineage>
        <taxon>Eukaryota</taxon>
        <taxon>Metamonada</taxon>
        <taxon>Parabasalia</taxon>
        <taxon>Tritrichomonadida</taxon>
        <taxon>Tritrichomonadidae</taxon>
        <taxon>Tritrichomonas</taxon>
    </lineage>
</organism>
<keyword evidence="5" id="KW-1185">Reference proteome</keyword>
<gene>
    <name evidence="4" type="ORF">TRFO_02260</name>
</gene>
<dbReference type="VEuPathDB" id="TrichDB:TRFO_02260"/>
<keyword evidence="3" id="KW-0812">Transmembrane</keyword>
<dbReference type="InterPro" id="IPR006597">
    <property type="entry name" value="Sel1-like"/>
</dbReference>
<dbReference type="SUPFAM" id="SSF81901">
    <property type="entry name" value="HCP-like"/>
    <property type="match status" value="5"/>
</dbReference>
<name>A0A1J4JDB7_9EUKA</name>
<protein>
    <recommendedName>
        <fullName evidence="6">Sel1 repeat family protein</fullName>
    </recommendedName>
</protein>
<proteinExistence type="inferred from homology"/>
<evidence type="ECO:0000256" key="1">
    <source>
        <dbReference type="ARBA" id="ARBA00038101"/>
    </source>
</evidence>
<dbReference type="Proteomes" id="UP000179807">
    <property type="component" value="Unassembled WGS sequence"/>
</dbReference>
<feature type="compositionally biased region" description="Polar residues" evidence="2">
    <location>
        <begin position="61"/>
        <end position="70"/>
    </location>
</feature>
<dbReference type="PANTHER" id="PTHR11102:SF160">
    <property type="entry name" value="ERAD-ASSOCIATED E3 UBIQUITIN-PROTEIN LIGASE COMPONENT HRD3"/>
    <property type="match status" value="1"/>
</dbReference>
<evidence type="ECO:0000256" key="3">
    <source>
        <dbReference type="SAM" id="Phobius"/>
    </source>
</evidence>
<evidence type="ECO:0008006" key="6">
    <source>
        <dbReference type="Google" id="ProtNLM"/>
    </source>
</evidence>
<reference evidence="4" key="1">
    <citation type="submission" date="2016-10" db="EMBL/GenBank/DDBJ databases">
        <authorList>
            <person name="Benchimol M."/>
            <person name="Almeida L.G."/>
            <person name="Vasconcelos A.T."/>
            <person name="Perreira-Neves A."/>
            <person name="Rosa I.A."/>
            <person name="Tasca T."/>
            <person name="Bogo M.R."/>
            <person name="de Souza W."/>
        </authorList>
    </citation>
    <scope>NUCLEOTIDE SEQUENCE [LARGE SCALE GENOMIC DNA]</scope>
    <source>
        <strain evidence="4">K</strain>
    </source>
</reference>
<sequence>MCPPKPKGPAGIRSNAPRISSNQLLSGHNHNMNVKLPNSKNGISSVENSKNLSSPHLPPLTGSNQQTSEVRPTDVSPEIAYQNGISLLKSDPSKALENFRLAAEKQHVGAMYQYAKLLATDSQNQTTALRIMKTAAQMGQKDAIFEYGQMLEKGIGCPVNREEAYVVYQKGIKNGDGNSMYRCAKLLKEARRNPSEMYSLFKEAADLHIPGAFFERAICLRDGVGVEKNQVEATRIFKQLCESNDPQGMLEYAICLKNGTGIQKDMQTFSLVMGKAVATNSPDARLTYARMLESGDGFTQNVEAAEKIYRELADNGNPFAQNCLASLLQSQGKVGDALKYYQLSAAQHHPTALFSLAMLQLRLANTSSKNDIIVVKNEGIKNEIVQKTDHSNPKNELFKKETLRKEGMENLRKAADAGNERAQFNYALYLEKDRNSDKKEIAKYYKLASDAGLPNAMCNYASYVMKTDEAEAVRLFKQAADKGHTISMYRYARFMLKRDIEVSIQYFDMAAANGHPKSQYELANIKLEMNDKDNGFRLLKLASEGGYHKAKEKYIPLISAVPNAEKDEDGKYNVEQIFEYCKHIPDSNSVTLFDKYITEETQLSKLRRAQLLLTTDTKSGLATISELAKGGFVEAKYIYATILEKGKLTKPNMLEAKKYYQEASKAQHALAMSAYGRLVKVEDQVSAVRLFKEAADQNLPIAQYQYARMLEISGAEEEALKYYKMASDAGVAKAQFRYGRMHEICSKIKRSYETAATYYKMASAQRYPKAMNNYAHMLEVGLGIDADPKLAANYYKKAMDLGNIYASHNYARILEHGIGVKKDPESAAQIYKKLSEDEDNGLAQYNYARMCHNGIGVTEDYEEAKKYYLMAIDNNIAEAKQNYGVLLFTKFQKWSDAARYFEMAVSGNGGQPSAKYNYAQLLMMQGMGVPEDPNLAERLFQEAAATFLPAMVSYAQILEGKDGDDAIKLAAEYYKKAADMEDENHKFIKPQRQAQYLIALMYKNGRGVEKDMDMYEKYRVSGNVMSLSIIKSFLISYFLLISISKYVVSIGINNFFQSILPFCKN</sequence>
<dbReference type="RefSeq" id="XP_068348405.1">
    <property type="nucleotide sequence ID" value="XM_068490578.1"/>
</dbReference>
<dbReference type="InterPro" id="IPR011990">
    <property type="entry name" value="TPR-like_helical_dom_sf"/>
</dbReference>